<dbReference type="SMART" id="SM00320">
    <property type="entry name" value="WD40"/>
    <property type="match status" value="5"/>
</dbReference>
<evidence type="ECO:0000256" key="3">
    <source>
        <dbReference type="ARBA" id="ARBA00022737"/>
    </source>
</evidence>
<dbReference type="SUPFAM" id="SSF53474">
    <property type="entry name" value="alpha/beta-Hydrolases"/>
    <property type="match status" value="1"/>
</dbReference>
<comment type="similarity">
    <text evidence="4">Belongs to the GPI inositol-deacylase family.</text>
</comment>
<dbReference type="Gene3D" id="2.130.10.10">
    <property type="entry name" value="YVTN repeat-like/Quinoprotein amine dehydrogenase"/>
    <property type="match status" value="3"/>
</dbReference>
<dbReference type="InterPro" id="IPR001680">
    <property type="entry name" value="WD40_rpt"/>
</dbReference>
<keyword evidence="3" id="KW-0677">Repeat</keyword>
<dbReference type="InterPro" id="IPR054471">
    <property type="entry name" value="GPIID_WHD"/>
</dbReference>
<dbReference type="GO" id="GO:0005789">
    <property type="term" value="C:endoplasmic reticulum membrane"/>
    <property type="evidence" value="ECO:0007669"/>
    <property type="project" value="UniProtKB-SubCell"/>
</dbReference>
<keyword evidence="10" id="KW-1185">Reference proteome</keyword>
<evidence type="ECO:0000256" key="1">
    <source>
        <dbReference type="ARBA" id="ARBA00003496"/>
    </source>
</evidence>
<comment type="subcellular location">
    <subcellularLocation>
        <location evidence="4">Endoplasmic reticulum membrane</location>
    </subcellularLocation>
</comment>
<dbReference type="InterPro" id="IPR056884">
    <property type="entry name" value="NPHP3-like_N"/>
</dbReference>
<evidence type="ECO:0000256" key="2">
    <source>
        <dbReference type="ARBA" id="ARBA00015856"/>
    </source>
</evidence>
<dbReference type="Proteomes" id="UP001285441">
    <property type="component" value="Unassembled WGS sequence"/>
</dbReference>
<dbReference type="InterPro" id="IPR036322">
    <property type="entry name" value="WD40_repeat_dom_sf"/>
</dbReference>
<keyword evidence="4" id="KW-0813">Transport</keyword>
<keyword evidence="4" id="KW-0653">Protein transport</keyword>
<reference evidence="9" key="2">
    <citation type="submission" date="2023-06" db="EMBL/GenBank/DDBJ databases">
        <authorList>
            <consortium name="Lawrence Berkeley National Laboratory"/>
            <person name="Haridas S."/>
            <person name="Hensen N."/>
            <person name="Bonometti L."/>
            <person name="Westerberg I."/>
            <person name="Brannstrom I.O."/>
            <person name="Guillou S."/>
            <person name="Cros-Aarteil S."/>
            <person name="Calhoun S."/>
            <person name="Kuo A."/>
            <person name="Mondo S."/>
            <person name="Pangilinan J."/>
            <person name="Riley R."/>
            <person name="LaButti K."/>
            <person name="Andreopoulos B."/>
            <person name="Lipzen A."/>
            <person name="Chen C."/>
            <person name="Yanf M."/>
            <person name="Daum C."/>
            <person name="Ng V."/>
            <person name="Clum A."/>
            <person name="Steindorff A."/>
            <person name="Ohm R."/>
            <person name="Martin F."/>
            <person name="Silar P."/>
            <person name="Natvig D."/>
            <person name="Lalanne C."/>
            <person name="Gautier V."/>
            <person name="Ament-velasquez S.L."/>
            <person name="Kruys A."/>
            <person name="Hutchinson M.I."/>
            <person name="Powell A.J."/>
            <person name="Barry K."/>
            <person name="Miller A.N."/>
            <person name="Grigoriev I.V."/>
            <person name="Debuchy R."/>
            <person name="Gladieux P."/>
            <person name="Thoren M.H."/>
            <person name="Johannesson H."/>
        </authorList>
    </citation>
    <scope>NUCLEOTIDE SEQUENCE</scope>
    <source>
        <strain evidence="9">CBS 232.78</strain>
    </source>
</reference>
<feature type="domain" description="GPI inositol-deacylase winged helix" evidence="7">
    <location>
        <begin position="736"/>
        <end position="819"/>
    </location>
</feature>
<dbReference type="EMBL" id="JAULSW010000003">
    <property type="protein sequence ID" value="KAK3388025.1"/>
    <property type="molecule type" value="Genomic_DNA"/>
</dbReference>
<name>A0AAE0NUU6_9PEZI</name>
<proteinExistence type="inferred from homology"/>
<dbReference type="SUPFAM" id="SSF52540">
    <property type="entry name" value="P-loop containing nucleoside triphosphate hydrolases"/>
    <property type="match status" value="1"/>
</dbReference>
<dbReference type="InterPro" id="IPR027417">
    <property type="entry name" value="P-loop_NTPase"/>
</dbReference>
<feature type="domain" description="GPI inositol-deacylase PGAP1-like alpha/beta" evidence="6">
    <location>
        <begin position="235"/>
        <end position="298"/>
    </location>
</feature>
<evidence type="ECO:0000259" key="8">
    <source>
        <dbReference type="Pfam" id="PF24883"/>
    </source>
</evidence>
<dbReference type="PANTHER" id="PTHR10039:SF16">
    <property type="entry name" value="GPI INOSITOL-DEACYLASE"/>
    <property type="match status" value="1"/>
</dbReference>
<feature type="region of interest" description="Disordered" evidence="5">
    <location>
        <begin position="79"/>
        <end position="107"/>
    </location>
</feature>
<keyword evidence="4" id="KW-0378">Hydrolase</keyword>
<protein>
    <recommendedName>
        <fullName evidence="2 4">GPI inositol-deacylase</fullName>
        <ecNumber evidence="4">3.1.-.-</ecNumber>
    </recommendedName>
</protein>
<reference evidence="9" key="1">
    <citation type="journal article" date="2023" name="Mol. Phylogenet. Evol.">
        <title>Genome-scale phylogeny and comparative genomics of the fungal order Sordariales.</title>
        <authorList>
            <person name="Hensen N."/>
            <person name="Bonometti L."/>
            <person name="Westerberg I."/>
            <person name="Brannstrom I.O."/>
            <person name="Guillou S."/>
            <person name="Cros-Aarteil S."/>
            <person name="Calhoun S."/>
            <person name="Haridas S."/>
            <person name="Kuo A."/>
            <person name="Mondo S."/>
            <person name="Pangilinan J."/>
            <person name="Riley R."/>
            <person name="LaButti K."/>
            <person name="Andreopoulos B."/>
            <person name="Lipzen A."/>
            <person name="Chen C."/>
            <person name="Yan M."/>
            <person name="Daum C."/>
            <person name="Ng V."/>
            <person name="Clum A."/>
            <person name="Steindorff A."/>
            <person name="Ohm R.A."/>
            <person name="Martin F."/>
            <person name="Silar P."/>
            <person name="Natvig D.O."/>
            <person name="Lalanne C."/>
            <person name="Gautier V."/>
            <person name="Ament-Velasquez S.L."/>
            <person name="Kruys A."/>
            <person name="Hutchinson M.I."/>
            <person name="Powell A.J."/>
            <person name="Barry K."/>
            <person name="Miller A.N."/>
            <person name="Grigoriev I.V."/>
            <person name="Debuchy R."/>
            <person name="Gladieux P."/>
            <person name="Hiltunen Thoren M."/>
            <person name="Johannesson H."/>
        </authorList>
    </citation>
    <scope>NUCLEOTIDE SEQUENCE</scope>
    <source>
        <strain evidence="9">CBS 232.78</strain>
    </source>
</reference>
<dbReference type="InterPro" id="IPR015943">
    <property type="entry name" value="WD40/YVTN_repeat-like_dom_sf"/>
</dbReference>
<feature type="compositionally biased region" description="Acidic residues" evidence="5">
    <location>
        <begin position="1128"/>
        <end position="1139"/>
    </location>
</feature>
<comment type="caution">
    <text evidence="9">The sequence shown here is derived from an EMBL/GenBank/DDBJ whole genome shotgun (WGS) entry which is preliminary data.</text>
</comment>
<feature type="region of interest" description="Disordered" evidence="5">
    <location>
        <begin position="628"/>
        <end position="648"/>
    </location>
</feature>
<evidence type="ECO:0000259" key="6">
    <source>
        <dbReference type="Pfam" id="PF07819"/>
    </source>
</evidence>
<feature type="region of interest" description="Disordered" evidence="5">
    <location>
        <begin position="1"/>
        <end position="34"/>
    </location>
</feature>
<sequence length="1693" mass="189604">MRQARLALGPHAKSRSSCLPPEAMGGSHGGMLEDEAANHGENVEITTHFTRGRAYASPTFGKILKSFRVNRDNNLCHTKELTSPRALRQNDAQQPLPPSPPMSPRTPSGIFNHKFIRRMTMRSTTTTASSESRRQSFTEHRYWEGVGPHGLHCLHNPPEPFVDLVLVHGLNGGSYKTWRKKDERGFFWPGEWLPNDPEFQNVRVHTFGYPADWLAFRANNFNVTDFGSSLYGHLMSSPLLNRGDNLKTSIILVGHSMGGLVIKRACLAASRAKNPSNPNDLATRIKCLVFLGTPHHGSNSAERLDRILRSGANPLRPRDFVGDLRPESLSNQTINDEFRYIAEDYDLLSFWEARPSPGGLGYVVDKDSACIGGPKHEIILPLDGNHRDICKFESEDDPNYRILHDHLVKMVDNLIDISWEPEPDSLENLDVYLDCEESHDETLETTLEQTVPGTCQWIQSRKDFASWMDNKSNSQSVWLYWLHAPPGTGKSFMSASIIKTLQDQNRDVAYFFFVNGDKYHRNVAGLLRSIAFQMSQSQPLVSNAIRELQGAGVHWNEADEKLIWRKLFANCILKLPLTKMQYWVVDALDESVDSAKLWPLLKSMRPKFTVRIFLTSRTLADIRKNFQQTETTPSSKNSSGIRCTEDTIRPEDSHDDIRRLLQDKESEIPMAEDGDQENMVDQLVRKSEGSFLWTRTVLKELETAYCREDIDVILKEVPSDMVHHYHAIFRQIFETAGRKKLLVKAMLAWTVCGVRPLLKAEMQQAMLLDVGMDITNVQRTVEGLCGQVLTVNKQGAVQVAHATVKEFLLDKKNESEYSIRREQGNLRLACACLRYLTSPDMRLEGRLHILMPERESIVERVSKFADYAATAFSVHLVNSPADDEELFSLLVKFLQSPNVLCWMEFVAEKHKSLVHVKEAGTNLKRFMEKRSRSLPPFGPGVELVNSWSTDLLRLVSKFGRNILMAPSKLPLLAPPICPQNSAIHKQFAKRNPGFRVVGIAEDFWADAISYVEHFGPRPTAISLGQRYLAIGKESGEVRLYSNDTFEEFGDLMHGGRIVAMKFGNSGNMLVTSGPKEIKLWDLEPDSPCLVWTKTVNQACTAFLFADDDESLIAVSSSKLLFTFRTDDESSDESDEEECSSDGVKEIQLDSPSPDSSAATEGSVLTTSSISPDGKLVALVFENQPISIWSVSEGAHLGFCRRRGEMDREGQQDSIDRILFNPNPDLECIVVTYRHGGLALVDYNNLKEVQFVETEACALASCPDGHTLATGDTAGKIRLWDFEKLALLYVINYHSSPVRELRFSLDGLRLVDLRETHSVIWEPAALIRTCDEDDSTSASGVSVVGLRPPYEVADYEDPVEISCLCMHPSRPIAIVGKDNGSVDAYDLSTGCKLSTLFSIDEGRITKIAMHENGLLVCACSANKVSVSLVEDVSDDENDVRKAVGLKKTLFTVPDFGEPVMQIVIGSSGNELLIAGKHTTKLWCRTPDDASKFDLIDKSIDELIPRTTVHEVQPLQKGHQPHWKRLHRHNTLPLDGEADAHHTHVRLRTALVDPGTGYWILEYEGAKSMRQLLILEKVSTDSESNGMLSPPLSSPGSGGAEPSSFRILVHLKPYQIKMFLGLHNKQVIYLGPKLWVRTVDLHHLTPGAKPVKRKHFFVPHEYLGGNHHVDAVVGRGGEIIFPRRGELAIVQGGLV</sequence>
<dbReference type="Gene3D" id="3.40.50.300">
    <property type="entry name" value="P-loop containing nucleotide triphosphate hydrolases"/>
    <property type="match status" value="1"/>
</dbReference>
<evidence type="ECO:0000256" key="5">
    <source>
        <dbReference type="SAM" id="MobiDB-lite"/>
    </source>
</evidence>
<comment type="function">
    <text evidence="1 4">Involved in inositol deacylation of GPI-anchored proteins which plays important roles in the quality control and ER-associated degradation of GPI-anchored proteins.</text>
</comment>
<organism evidence="9 10">
    <name type="scientific">Podospora didyma</name>
    <dbReference type="NCBI Taxonomy" id="330526"/>
    <lineage>
        <taxon>Eukaryota</taxon>
        <taxon>Fungi</taxon>
        <taxon>Dikarya</taxon>
        <taxon>Ascomycota</taxon>
        <taxon>Pezizomycotina</taxon>
        <taxon>Sordariomycetes</taxon>
        <taxon>Sordariomycetidae</taxon>
        <taxon>Sordariales</taxon>
        <taxon>Podosporaceae</taxon>
        <taxon>Podospora</taxon>
    </lineage>
</organism>
<dbReference type="Pfam" id="PF24883">
    <property type="entry name" value="NPHP3_N"/>
    <property type="match status" value="1"/>
</dbReference>
<dbReference type="Gene3D" id="3.40.50.1820">
    <property type="entry name" value="alpha/beta hydrolase"/>
    <property type="match status" value="1"/>
</dbReference>
<dbReference type="SUPFAM" id="SSF50978">
    <property type="entry name" value="WD40 repeat-like"/>
    <property type="match status" value="1"/>
</dbReference>
<dbReference type="InterPro" id="IPR029058">
    <property type="entry name" value="AB_hydrolase_fold"/>
</dbReference>
<dbReference type="GO" id="GO:0015031">
    <property type="term" value="P:protein transport"/>
    <property type="evidence" value="ECO:0007669"/>
    <property type="project" value="UniProtKB-KW"/>
</dbReference>
<evidence type="ECO:0000259" key="7">
    <source>
        <dbReference type="Pfam" id="PF22939"/>
    </source>
</evidence>
<evidence type="ECO:0000313" key="10">
    <source>
        <dbReference type="Proteomes" id="UP001285441"/>
    </source>
</evidence>
<dbReference type="PANTHER" id="PTHR10039">
    <property type="entry name" value="AMELOGENIN"/>
    <property type="match status" value="1"/>
</dbReference>
<feature type="domain" description="Nephrocystin 3-like N-terminal" evidence="8">
    <location>
        <begin position="453"/>
        <end position="617"/>
    </location>
</feature>
<dbReference type="EC" id="3.1.-.-" evidence="4"/>
<dbReference type="Pfam" id="PF00400">
    <property type="entry name" value="WD40"/>
    <property type="match status" value="1"/>
</dbReference>
<evidence type="ECO:0000256" key="4">
    <source>
        <dbReference type="RuleBase" id="RU365011"/>
    </source>
</evidence>
<dbReference type="GO" id="GO:0016788">
    <property type="term" value="F:hydrolase activity, acting on ester bonds"/>
    <property type="evidence" value="ECO:0007669"/>
    <property type="project" value="InterPro"/>
</dbReference>
<gene>
    <name evidence="9" type="ORF">B0H63DRAFT_542573</name>
</gene>
<accession>A0AAE0NUU6</accession>
<dbReference type="InterPro" id="IPR012908">
    <property type="entry name" value="PGAP1-ab_dom-like"/>
</dbReference>
<keyword evidence="4" id="KW-0256">Endoplasmic reticulum</keyword>
<feature type="region of interest" description="Disordered" evidence="5">
    <location>
        <begin position="1125"/>
        <end position="1168"/>
    </location>
</feature>
<keyword evidence="4" id="KW-0472">Membrane</keyword>
<dbReference type="Pfam" id="PF22939">
    <property type="entry name" value="WHD_GPIID"/>
    <property type="match status" value="1"/>
</dbReference>
<evidence type="ECO:0000313" key="9">
    <source>
        <dbReference type="EMBL" id="KAK3388025.1"/>
    </source>
</evidence>
<dbReference type="Pfam" id="PF07819">
    <property type="entry name" value="PGAP1"/>
    <property type="match status" value="1"/>
</dbReference>
<feature type="compositionally biased region" description="Polar residues" evidence="5">
    <location>
        <begin position="1149"/>
        <end position="1168"/>
    </location>
</feature>
<feature type="compositionally biased region" description="Polar residues" evidence="5">
    <location>
        <begin position="628"/>
        <end position="641"/>
    </location>
</feature>
<feature type="compositionally biased region" description="Pro residues" evidence="5">
    <location>
        <begin position="95"/>
        <end position="104"/>
    </location>
</feature>